<comment type="caution">
    <text evidence="1">The sequence shown here is derived from an EMBL/GenBank/DDBJ whole genome shotgun (WGS) entry which is preliminary data.</text>
</comment>
<sequence length="49" mass="5545">MVFSGISSIANIVKMFGSKQGEIKSKDYSLKWDNNSSIPKEPKMIYLAY</sequence>
<dbReference type="RefSeq" id="WP_006608752.1">
    <property type="nucleotide sequence ID" value="NZ_AFXA01000011.1"/>
</dbReference>
<accession>F9UKD4</accession>
<dbReference type="Proteomes" id="UP000004978">
    <property type="component" value="Unassembled WGS sequence"/>
</dbReference>
<protein>
    <submittedName>
        <fullName evidence="1">Uncharacterized protein</fullName>
    </submittedName>
</protein>
<dbReference type="STRING" id="1037410.MCSF7_01726"/>
<gene>
    <name evidence="1" type="ORF">MCSF7_01726</name>
</gene>
<proteinExistence type="predicted"/>
<evidence type="ECO:0000313" key="1">
    <source>
        <dbReference type="EMBL" id="EGV00139.1"/>
    </source>
</evidence>
<name>F9UKD4_9BACT</name>
<dbReference type="EMBL" id="AFXA01000011">
    <property type="protein sequence ID" value="EGV00139.1"/>
    <property type="molecule type" value="Genomic_DNA"/>
</dbReference>
<dbReference type="AlphaFoldDB" id="F9UKD4"/>
<reference evidence="1 2" key="1">
    <citation type="journal article" date="2013" name="Genome Announc.">
        <title>Genome Sequence of Mycoplasma columbinum Strain SF7.</title>
        <authorList>
            <person name="Guo Z."/>
            <person name="Xu X."/>
            <person name="Zheng Q."/>
            <person name="Li T."/>
            <person name="Kuang S."/>
            <person name="Zhang Z."/>
            <person name="Chen Y."/>
            <person name="Lu X."/>
            <person name="Zhou R."/>
            <person name="Bi D."/>
            <person name="Jin H."/>
        </authorList>
    </citation>
    <scope>NUCLEOTIDE SEQUENCE [LARGE SCALE GENOMIC DNA]</scope>
    <source>
        <strain evidence="1 2">SF7</strain>
    </source>
</reference>
<evidence type="ECO:0000313" key="2">
    <source>
        <dbReference type="Proteomes" id="UP000004978"/>
    </source>
</evidence>
<organism evidence="1 2">
    <name type="scientific">Mycoplasmopsis columbina SF7</name>
    <dbReference type="NCBI Taxonomy" id="1037410"/>
    <lineage>
        <taxon>Bacteria</taxon>
        <taxon>Bacillati</taxon>
        <taxon>Mycoplasmatota</taxon>
        <taxon>Mycoplasmoidales</taxon>
        <taxon>Metamycoplasmataceae</taxon>
        <taxon>Mycoplasmopsis</taxon>
    </lineage>
</organism>
<keyword evidence="2" id="KW-1185">Reference proteome</keyword>